<evidence type="ECO:0000313" key="2">
    <source>
        <dbReference type="Proteomes" id="UP000003947"/>
    </source>
</evidence>
<evidence type="ECO:0000313" key="1">
    <source>
        <dbReference type="EMBL" id="EIM28837.1"/>
    </source>
</evidence>
<dbReference type="Proteomes" id="UP000003947">
    <property type="component" value="Unassembled WGS sequence"/>
</dbReference>
<dbReference type="STRING" id="864069.MicloDRAFT_00024820"/>
<organism evidence="1 2">
    <name type="scientific">Microvirga lotononidis</name>
    <dbReference type="NCBI Taxonomy" id="864069"/>
    <lineage>
        <taxon>Bacteria</taxon>
        <taxon>Pseudomonadati</taxon>
        <taxon>Pseudomonadota</taxon>
        <taxon>Alphaproteobacteria</taxon>
        <taxon>Hyphomicrobiales</taxon>
        <taxon>Methylobacteriaceae</taxon>
        <taxon>Microvirga</taxon>
    </lineage>
</organism>
<gene>
    <name evidence="1" type="ORF">MicloDRAFT_00024820</name>
</gene>
<dbReference type="AlphaFoldDB" id="I4YXZ5"/>
<sequence>MGAIAPTVMDDNVLLLAVDPAVISRLEALVAVQAATVIIRKARVIRTAAQHPPQFGDVVRPAGACLGLVLLLGSRPSSVIGPVMIAPVVGAAPGGAVIATTPASAPGIAAAFAAVIAASAASAVVSAAAPTAAAVVSASRAAVVVAPAAASTASAVPTPSAVIASMRQGR</sequence>
<protein>
    <submittedName>
        <fullName evidence="1">Uncharacterized protein</fullName>
    </submittedName>
</protein>
<accession>I4YXZ5</accession>
<dbReference type="EMBL" id="JH660642">
    <property type="protein sequence ID" value="EIM28837.1"/>
    <property type="molecule type" value="Genomic_DNA"/>
</dbReference>
<keyword evidence="2" id="KW-1185">Reference proteome</keyword>
<reference evidence="1 2" key="1">
    <citation type="submission" date="2012-02" db="EMBL/GenBank/DDBJ databases">
        <title>Improved High-Quality Draft sequence of Microvirga sp. WSM3557.</title>
        <authorList>
            <consortium name="US DOE Joint Genome Institute"/>
            <person name="Lucas S."/>
            <person name="Han J."/>
            <person name="Lapidus A."/>
            <person name="Cheng J.-F."/>
            <person name="Goodwin L."/>
            <person name="Pitluck S."/>
            <person name="Peters L."/>
            <person name="Zhang X."/>
            <person name="Detter J.C."/>
            <person name="Han C."/>
            <person name="Tapia R."/>
            <person name="Land M."/>
            <person name="Hauser L."/>
            <person name="Kyrpides N."/>
            <person name="Ivanova N."/>
            <person name="Pagani I."/>
            <person name="Brau L."/>
            <person name="Yates R."/>
            <person name="O'Hara G."/>
            <person name="Rui T."/>
            <person name="Howieson J."/>
            <person name="Reeve W."/>
            <person name="Woyke T."/>
        </authorList>
    </citation>
    <scope>NUCLEOTIDE SEQUENCE [LARGE SCALE GENOMIC DNA]</scope>
    <source>
        <strain evidence="1 2">WSM3557</strain>
    </source>
</reference>
<dbReference type="HOGENOM" id="CLU_1568950_0_0_5"/>
<dbReference type="PATRIC" id="fig|864069.3.peg.2684"/>
<name>I4YXZ5_9HYPH</name>
<proteinExistence type="predicted"/>